<organism evidence="2 3">
    <name type="scientific">Viridothelium virens</name>
    <name type="common">Speckled blister lichen</name>
    <name type="synonym">Trypethelium virens</name>
    <dbReference type="NCBI Taxonomy" id="1048519"/>
    <lineage>
        <taxon>Eukaryota</taxon>
        <taxon>Fungi</taxon>
        <taxon>Dikarya</taxon>
        <taxon>Ascomycota</taxon>
        <taxon>Pezizomycotina</taxon>
        <taxon>Dothideomycetes</taxon>
        <taxon>Dothideomycetes incertae sedis</taxon>
        <taxon>Trypetheliales</taxon>
        <taxon>Trypetheliaceae</taxon>
        <taxon>Viridothelium</taxon>
    </lineage>
</organism>
<feature type="compositionally biased region" description="Acidic residues" evidence="1">
    <location>
        <begin position="236"/>
        <end position="261"/>
    </location>
</feature>
<evidence type="ECO:0000256" key="1">
    <source>
        <dbReference type="SAM" id="MobiDB-lite"/>
    </source>
</evidence>
<dbReference type="EMBL" id="ML991801">
    <property type="protein sequence ID" value="KAF2234126.1"/>
    <property type="molecule type" value="Genomic_DNA"/>
</dbReference>
<dbReference type="AlphaFoldDB" id="A0A6A6H7Q4"/>
<feature type="region of interest" description="Disordered" evidence="1">
    <location>
        <begin position="233"/>
        <end position="261"/>
    </location>
</feature>
<accession>A0A6A6H7Q4</accession>
<gene>
    <name evidence="2" type="ORF">EV356DRAFT_502770</name>
</gene>
<keyword evidence="3" id="KW-1185">Reference proteome</keyword>
<evidence type="ECO:0000313" key="3">
    <source>
        <dbReference type="Proteomes" id="UP000800092"/>
    </source>
</evidence>
<dbReference type="Proteomes" id="UP000800092">
    <property type="component" value="Unassembled WGS sequence"/>
</dbReference>
<evidence type="ECO:0000313" key="2">
    <source>
        <dbReference type="EMBL" id="KAF2234126.1"/>
    </source>
</evidence>
<protein>
    <submittedName>
        <fullName evidence="2">Uncharacterized protein</fullName>
    </submittedName>
</protein>
<reference evidence="2" key="1">
    <citation type="journal article" date="2020" name="Stud. Mycol.">
        <title>101 Dothideomycetes genomes: a test case for predicting lifestyles and emergence of pathogens.</title>
        <authorList>
            <person name="Haridas S."/>
            <person name="Albert R."/>
            <person name="Binder M."/>
            <person name="Bloem J."/>
            <person name="Labutti K."/>
            <person name="Salamov A."/>
            <person name="Andreopoulos B."/>
            <person name="Baker S."/>
            <person name="Barry K."/>
            <person name="Bills G."/>
            <person name="Bluhm B."/>
            <person name="Cannon C."/>
            <person name="Castanera R."/>
            <person name="Culley D."/>
            <person name="Daum C."/>
            <person name="Ezra D."/>
            <person name="Gonzalez J."/>
            <person name="Henrissat B."/>
            <person name="Kuo A."/>
            <person name="Liang C."/>
            <person name="Lipzen A."/>
            <person name="Lutzoni F."/>
            <person name="Magnuson J."/>
            <person name="Mondo S."/>
            <person name="Nolan M."/>
            <person name="Ohm R."/>
            <person name="Pangilinan J."/>
            <person name="Park H.-J."/>
            <person name="Ramirez L."/>
            <person name="Alfaro M."/>
            <person name="Sun H."/>
            <person name="Tritt A."/>
            <person name="Yoshinaga Y."/>
            <person name="Zwiers L.-H."/>
            <person name="Turgeon B."/>
            <person name="Goodwin S."/>
            <person name="Spatafora J."/>
            <person name="Crous P."/>
            <person name="Grigoriev I."/>
        </authorList>
    </citation>
    <scope>NUCLEOTIDE SEQUENCE</scope>
    <source>
        <strain evidence="2">Tuck. ex Michener</strain>
    </source>
</reference>
<sequence>MNQEVGNQIYRRTIFGVKVSPEGIQILHHAKMPLNVNGYNIEIKTVGDIFTHPNTPTGFNNMRRLEFHLEPSETVKDWKNECLAIRKFLMCLVEIRGTVPLNELKIHFCGSKHGSFDYWWDSEANALRNSPFHNTSMIEWVAQPLEDLRGIQRIPYVDYPSIPSPYGKGLTRLWKERFTACVCSHEPPATLSVEASRQHEQLNGSLIDFLHPERVRGEIEAEEDDVSAEILAEGGVTDDEEADLVEEDPDDICGEPEVAED</sequence>
<name>A0A6A6H7Q4_VIRVR</name>
<proteinExistence type="predicted"/>